<dbReference type="InterPro" id="IPR044145">
    <property type="entry name" value="IF2_II"/>
</dbReference>
<feature type="domain" description="Tr-type G" evidence="8">
    <location>
        <begin position="286"/>
        <end position="480"/>
    </location>
</feature>
<reference evidence="9 10" key="1">
    <citation type="submission" date="2019-07" db="EMBL/GenBank/DDBJ databases">
        <title>Rhodotorula toruloides NBRC10032 genome sequencing.</title>
        <authorList>
            <person name="Shida Y."/>
            <person name="Takaku H."/>
            <person name="Ogasawara W."/>
            <person name="Mori K."/>
        </authorList>
    </citation>
    <scope>NUCLEOTIDE SEQUENCE [LARGE SCALE GENOMIC DNA]</scope>
    <source>
        <strain evidence="9 10">NBRC10032</strain>
    </source>
</reference>
<accession>A0A511KCZ4</accession>
<keyword evidence="3" id="KW-0547">Nucleotide-binding</keyword>
<feature type="compositionally biased region" description="Basic and acidic residues" evidence="7">
    <location>
        <begin position="1"/>
        <end position="11"/>
    </location>
</feature>
<protein>
    <submittedName>
        <fullName evidence="9">Translation initiation factor IF-2</fullName>
    </submittedName>
</protein>
<evidence type="ECO:0000313" key="10">
    <source>
        <dbReference type="Proteomes" id="UP000321518"/>
    </source>
</evidence>
<comment type="similarity">
    <text evidence="1">Belongs to the TRAFAC class translation factor GTPase superfamily. Classic translation factor GTPase family. IF-2 subfamily.</text>
</comment>
<dbReference type="OrthoDB" id="361630at2759"/>
<comment type="function">
    <text evidence="6">One of the essential components for the initiation of protein synthesis. Protects formylmethionyl-tRNA from spontaneous hydrolysis and promotes its binding to the 30S ribosomal subunits. Also involved in the hydrolysis of GTP during the formation of the 70S ribosomal complex.</text>
</comment>
<dbReference type="InterPro" id="IPR005225">
    <property type="entry name" value="Small_GTP-bd"/>
</dbReference>
<dbReference type="GO" id="GO:0005525">
    <property type="term" value="F:GTP binding"/>
    <property type="evidence" value="ECO:0007669"/>
    <property type="project" value="UniProtKB-KW"/>
</dbReference>
<gene>
    <name evidence="9" type="ORF">Rt10032_c04g1872</name>
</gene>
<dbReference type="Pfam" id="PF00009">
    <property type="entry name" value="GTP_EFTU"/>
    <property type="match status" value="1"/>
</dbReference>
<dbReference type="SUPFAM" id="SSF50447">
    <property type="entry name" value="Translation proteins"/>
    <property type="match status" value="2"/>
</dbReference>
<dbReference type="GO" id="GO:0003743">
    <property type="term" value="F:translation initiation factor activity"/>
    <property type="evidence" value="ECO:0007669"/>
    <property type="project" value="UniProtKB-KW"/>
</dbReference>
<dbReference type="GO" id="GO:0005737">
    <property type="term" value="C:cytoplasm"/>
    <property type="evidence" value="ECO:0007669"/>
    <property type="project" value="TreeGrafter"/>
</dbReference>
<dbReference type="PROSITE" id="PS51722">
    <property type="entry name" value="G_TR_2"/>
    <property type="match status" value="1"/>
</dbReference>
<evidence type="ECO:0000256" key="5">
    <source>
        <dbReference type="ARBA" id="ARBA00023134"/>
    </source>
</evidence>
<name>A0A511KCZ4_RHOTO</name>
<dbReference type="AlphaFoldDB" id="A0A511KCZ4"/>
<keyword evidence="5" id="KW-0342">GTP-binding</keyword>
<dbReference type="CDD" id="cd03702">
    <property type="entry name" value="IF2_mtIF2_II"/>
    <property type="match status" value="1"/>
</dbReference>
<feature type="compositionally biased region" description="Basic and acidic residues" evidence="7">
    <location>
        <begin position="70"/>
        <end position="88"/>
    </location>
</feature>
<dbReference type="InterPro" id="IPR009000">
    <property type="entry name" value="Transl_B-barrel_sf"/>
</dbReference>
<dbReference type="FunFam" id="3.40.50.300:FF:000019">
    <property type="entry name" value="Translation initiation factor IF-2"/>
    <property type="match status" value="1"/>
</dbReference>
<dbReference type="NCBIfam" id="TIGR00231">
    <property type="entry name" value="small_GTP"/>
    <property type="match status" value="1"/>
</dbReference>
<evidence type="ECO:0000259" key="8">
    <source>
        <dbReference type="PROSITE" id="PS51722"/>
    </source>
</evidence>
<dbReference type="InterPro" id="IPR036925">
    <property type="entry name" value="TIF_IF2_dom3_sf"/>
</dbReference>
<evidence type="ECO:0000256" key="7">
    <source>
        <dbReference type="SAM" id="MobiDB-lite"/>
    </source>
</evidence>
<evidence type="ECO:0000256" key="3">
    <source>
        <dbReference type="ARBA" id="ARBA00022741"/>
    </source>
</evidence>
<dbReference type="FunFam" id="3.40.50.10050:FF:000001">
    <property type="entry name" value="Translation initiation factor IF-2"/>
    <property type="match status" value="1"/>
</dbReference>
<dbReference type="InterPro" id="IPR015760">
    <property type="entry name" value="TIF_IF2"/>
</dbReference>
<dbReference type="GO" id="GO:0003924">
    <property type="term" value="F:GTPase activity"/>
    <property type="evidence" value="ECO:0007669"/>
    <property type="project" value="InterPro"/>
</dbReference>
<dbReference type="PANTHER" id="PTHR43381:SF20">
    <property type="entry name" value="TRANSLATION INITIATION FACTOR IF-2, MITOCHONDRIAL"/>
    <property type="match status" value="1"/>
</dbReference>
<dbReference type="SUPFAM" id="SSF52540">
    <property type="entry name" value="P-loop containing nucleoside triphosphate hydrolases"/>
    <property type="match status" value="1"/>
</dbReference>
<dbReference type="PANTHER" id="PTHR43381">
    <property type="entry name" value="TRANSLATION INITIATION FACTOR IF-2-RELATED"/>
    <property type="match status" value="1"/>
</dbReference>
<feature type="compositionally biased region" description="Basic and acidic residues" evidence="7">
    <location>
        <begin position="129"/>
        <end position="154"/>
    </location>
</feature>
<keyword evidence="2 9" id="KW-0396">Initiation factor</keyword>
<proteinExistence type="inferred from homology"/>
<evidence type="ECO:0000256" key="4">
    <source>
        <dbReference type="ARBA" id="ARBA00022917"/>
    </source>
</evidence>
<dbReference type="InterPro" id="IPR027417">
    <property type="entry name" value="P-loop_NTPase"/>
</dbReference>
<dbReference type="InterPro" id="IPR000795">
    <property type="entry name" value="T_Tr_GTP-bd_dom"/>
</dbReference>
<dbReference type="Pfam" id="PF11987">
    <property type="entry name" value="IF-2"/>
    <property type="match status" value="1"/>
</dbReference>
<sequence length="855" mass="92691">MPLQGTRRDEAEAATTGGTASQTGVSPANEMRAAHTTQSGESPIKALQPLVNDARRYALERERDRLAHVAIDSDKYDSRTKEKIERSAKAIGYPPNEIGARVEEHRLRSRRQGGVPPVETSSRPAPVKPVRESVVSEREGRGPRNKDKRGRGGRDNGGFMSKQEREAEEREQRELERQWAAKKEKEAKLLAQAREREMPRERSMNQVELPSMLRMSDLSQLLRRSMFRVKVAAEQIGLEDTRPERMLVAEDAALIALELGFDPVIDDEAGFDLYPAPPAPPEKLAPRPPITGIFGHVDHGKTSLLDALRSTSVAAGEAGGITQHIGAFEVSVNAMVTNLRAKTEGFPAPPPYEPKEGDPTITFLDTPGHAAFTAMRARGAGVTDVVVLVVAADDGVKPQTEEVIGLIKSAPDVSPVVAITKVDKPGVDTKKVKHGLMAAGIDVEELGGEIPCVEVSSVTGQGLAELLETISAIAEVKELKAEREGRVEGRVLEARVDHGRGNVATILVTRGCLRSTASLVAGTTWARVRTLLPPSGDLVEAAYPGQPVEVTGWRDLPEAGDLVLEADSEDDAKRCIANRLRRAEDEKMMSEVEVINEKQKRDAEILRIRRAEERKAREEGLRGNAVSHAGDVAVEQLTATGGGDEVKERLLVIKADVSGTVEAVVGALEGIGNNEAKVKIIRAEVGDVHEGDLDLARTAGAVIIGFNVEASASIMRQAAQNPPVTVHVSPIIYRLVEIVRKETAALLPPRIEIRVHGEATVQQIFEIKVKGRKTPKVIAGSRCSNGVFSKARKVRIVRNGETIHTGTVATLKQVKKDVLEVQKGVECGIAIEDFDDLQAEDLIQSIEEVPVAREL</sequence>
<dbReference type="Gene3D" id="2.40.30.10">
    <property type="entry name" value="Translation factors"/>
    <property type="match status" value="2"/>
</dbReference>
<evidence type="ECO:0000256" key="6">
    <source>
        <dbReference type="ARBA" id="ARBA00025162"/>
    </source>
</evidence>
<organism evidence="9 10">
    <name type="scientific">Rhodotorula toruloides</name>
    <name type="common">Yeast</name>
    <name type="synonym">Rhodosporidium toruloides</name>
    <dbReference type="NCBI Taxonomy" id="5286"/>
    <lineage>
        <taxon>Eukaryota</taxon>
        <taxon>Fungi</taxon>
        <taxon>Dikarya</taxon>
        <taxon>Basidiomycota</taxon>
        <taxon>Pucciniomycotina</taxon>
        <taxon>Microbotryomycetes</taxon>
        <taxon>Sporidiobolales</taxon>
        <taxon>Sporidiobolaceae</taxon>
        <taxon>Rhodotorula</taxon>
    </lineage>
</organism>
<dbReference type="PRINTS" id="PR00315">
    <property type="entry name" value="ELONGATNFCT"/>
</dbReference>
<dbReference type="Proteomes" id="UP000321518">
    <property type="component" value="Unassembled WGS sequence"/>
</dbReference>
<dbReference type="CDD" id="cd01887">
    <property type="entry name" value="IF2_eIF5B"/>
    <property type="match status" value="1"/>
</dbReference>
<feature type="region of interest" description="Disordered" evidence="7">
    <location>
        <begin position="1"/>
        <end position="48"/>
    </location>
</feature>
<dbReference type="EMBL" id="BJWK01000004">
    <property type="protein sequence ID" value="GEM07855.1"/>
    <property type="molecule type" value="Genomic_DNA"/>
</dbReference>
<feature type="region of interest" description="Disordered" evidence="7">
    <location>
        <begin position="70"/>
        <end position="180"/>
    </location>
</feature>
<dbReference type="SUPFAM" id="SSF52156">
    <property type="entry name" value="Initiation factor IF2/eIF5b, domain 3"/>
    <property type="match status" value="1"/>
</dbReference>
<comment type="caution">
    <text evidence="9">The sequence shown here is derived from an EMBL/GenBank/DDBJ whole genome shotgun (WGS) entry which is preliminary data.</text>
</comment>
<dbReference type="Gene3D" id="3.40.50.10050">
    <property type="entry name" value="Translation initiation factor IF- 2, domain 3"/>
    <property type="match status" value="1"/>
</dbReference>
<dbReference type="InterPro" id="IPR053905">
    <property type="entry name" value="EF-G-like_DII"/>
</dbReference>
<dbReference type="FunFam" id="2.40.30.10:FF:000008">
    <property type="entry name" value="Translation initiation factor IF-2"/>
    <property type="match status" value="1"/>
</dbReference>
<dbReference type="Pfam" id="PF22042">
    <property type="entry name" value="EF-G_D2"/>
    <property type="match status" value="1"/>
</dbReference>
<dbReference type="Gene3D" id="3.40.50.300">
    <property type="entry name" value="P-loop containing nucleotide triphosphate hydrolases"/>
    <property type="match status" value="1"/>
</dbReference>
<feature type="compositionally biased region" description="Basic and acidic residues" evidence="7">
    <location>
        <begin position="162"/>
        <end position="180"/>
    </location>
</feature>
<keyword evidence="4" id="KW-0648">Protein biosynthesis</keyword>
<dbReference type="InterPro" id="IPR023115">
    <property type="entry name" value="TIF_IF2_dom3"/>
</dbReference>
<dbReference type="CDD" id="cd03692">
    <property type="entry name" value="mtIF2_IVc"/>
    <property type="match status" value="1"/>
</dbReference>
<evidence type="ECO:0000256" key="1">
    <source>
        <dbReference type="ARBA" id="ARBA00007733"/>
    </source>
</evidence>
<evidence type="ECO:0000313" key="9">
    <source>
        <dbReference type="EMBL" id="GEM07855.1"/>
    </source>
</evidence>
<evidence type="ECO:0000256" key="2">
    <source>
        <dbReference type="ARBA" id="ARBA00022540"/>
    </source>
</evidence>